<keyword evidence="2" id="KW-1185">Reference proteome</keyword>
<sequence length="216" mass="25634">MKLKIEASALFVSLILISSLLAFIFMTKEVWLNQENAALYYYKRYLSDKFLLKEQLAEGSDCAEYKANFVEKNLGYITYHYQCEKQSLFIQKPTKEKYIAFTDIQDWLALDKFQSEIYYIRSLKELPASSEQDPKIVVAQNRIDEKIEENFYGIIITQDYFDITGTKKIYGTLYSGFDNEREERNLTFKRSVIDNLDQKYSIWRELPYTRNILNDP</sequence>
<protein>
    <submittedName>
        <fullName evidence="1">DUF2572 domain-containing protein</fullName>
    </submittedName>
</protein>
<accession>A0A2U8FI98</accession>
<gene>
    <name evidence="1" type="ORF">DDU33_04110</name>
</gene>
<dbReference type="Proteomes" id="UP000244920">
    <property type="component" value="Chromosome"/>
</dbReference>
<evidence type="ECO:0000313" key="2">
    <source>
        <dbReference type="Proteomes" id="UP000244920"/>
    </source>
</evidence>
<evidence type="ECO:0000313" key="1">
    <source>
        <dbReference type="EMBL" id="AWI50719.1"/>
    </source>
</evidence>
<reference evidence="2" key="1">
    <citation type="submission" date="2018-05" db="EMBL/GenBank/DDBJ databases">
        <title>Complete genome sequence of Actinobacillus porcitonsillarum reference strain 9953L55 (CCUG 46996).</title>
        <authorList>
            <person name="Dona V."/>
            <person name="Perreten V."/>
        </authorList>
    </citation>
    <scope>NUCLEOTIDE SEQUENCE [LARGE SCALE GENOMIC DNA]</scope>
    <source>
        <strain evidence="2">9953L55</strain>
    </source>
</reference>
<organism evidence="1 2">
    <name type="scientific">Actinobacillus porcitonsillarum</name>
    <dbReference type="NCBI Taxonomy" id="189834"/>
    <lineage>
        <taxon>Bacteria</taxon>
        <taxon>Pseudomonadati</taxon>
        <taxon>Pseudomonadota</taxon>
        <taxon>Gammaproteobacteria</taxon>
        <taxon>Pasteurellales</taxon>
        <taxon>Pasteurellaceae</taxon>
        <taxon>Actinobacillus</taxon>
    </lineage>
</organism>
<name>A0A2U8FI98_9PAST</name>
<dbReference type="KEGG" id="apor:DDU33_04110"/>
<dbReference type="EMBL" id="CP029206">
    <property type="protein sequence ID" value="AWI50719.1"/>
    <property type="molecule type" value="Genomic_DNA"/>
</dbReference>
<proteinExistence type="predicted"/>
<dbReference type="RefSeq" id="WP_108923319.1">
    <property type="nucleotide sequence ID" value="NZ_CP029206.1"/>
</dbReference>
<dbReference type="AlphaFoldDB" id="A0A2U8FI98"/>